<evidence type="ECO:0000256" key="2">
    <source>
        <dbReference type="SAM" id="MobiDB-lite"/>
    </source>
</evidence>
<evidence type="ECO:0000313" key="4">
    <source>
        <dbReference type="Proteomes" id="UP000664382"/>
    </source>
</evidence>
<dbReference type="Pfam" id="PF00106">
    <property type="entry name" value="adh_short"/>
    <property type="match status" value="1"/>
</dbReference>
<reference evidence="3" key="1">
    <citation type="submission" date="2021-03" db="EMBL/GenBank/DDBJ databases">
        <title>Leucobacter chromiisoli sp. nov., isolated from chromium-containing soil of chemical plant.</title>
        <authorList>
            <person name="Xu Z."/>
        </authorList>
    </citation>
    <scope>NUCLEOTIDE SEQUENCE</scope>
    <source>
        <strain evidence="3">S27</strain>
    </source>
</reference>
<evidence type="ECO:0000256" key="1">
    <source>
        <dbReference type="ARBA" id="ARBA00023002"/>
    </source>
</evidence>
<dbReference type="InterPro" id="IPR002347">
    <property type="entry name" value="SDR_fam"/>
</dbReference>
<dbReference type="Gene3D" id="3.40.50.720">
    <property type="entry name" value="NAD(P)-binding Rossmann-like Domain"/>
    <property type="match status" value="1"/>
</dbReference>
<dbReference type="PANTHER" id="PTHR43157">
    <property type="entry name" value="PHOSPHATIDYLINOSITOL-GLYCAN BIOSYNTHESIS CLASS F PROTEIN-RELATED"/>
    <property type="match status" value="1"/>
</dbReference>
<accession>A0A939MK61</accession>
<organism evidence="3 4">
    <name type="scientific">Leucobacter weissii</name>
    <dbReference type="NCBI Taxonomy" id="1983706"/>
    <lineage>
        <taxon>Bacteria</taxon>
        <taxon>Bacillati</taxon>
        <taxon>Actinomycetota</taxon>
        <taxon>Actinomycetes</taxon>
        <taxon>Micrococcales</taxon>
        <taxon>Microbacteriaceae</taxon>
        <taxon>Leucobacter</taxon>
    </lineage>
</organism>
<keyword evidence="1" id="KW-0560">Oxidoreductase</keyword>
<sequence length="303" mass="31987">MPYQVPSRFNRIAIVTGADTEPGRAVARALAAAGATVTLAVPDPARGDQIRRQIMAAHPGAELCVRRLDMSDLSSVRGFAAAHIADGLPVHMLINLAEAPCPLTRVETADGFELQMATNFLSAHALIASLLPALLSAPSSRIVTGASRAARRGRIVLDDVNSERSYHAADAYAASKLAGLLLTQRLARISTTYGWPLLATSARPGSDHAHSRPATWDRPAGSWLTSVRANLLPEGQLVGDVDPVLHAAAAPDVTQGGHYGTTWPLPGPPRPEPLPDQARDEELAEQLCAQAEQLTGVSLTPLT</sequence>
<dbReference type="EMBL" id="JAGDYM010000013">
    <property type="protein sequence ID" value="MBO1902474.1"/>
    <property type="molecule type" value="Genomic_DNA"/>
</dbReference>
<dbReference type="Proteomes" id="UP000664382">
    <property type="component" value="Unassembled WGS sequence"/>
</dbReference>
<name>A0A939MK61_9MICO</name>
<protein>
    <submittedName>
        <fullName evidence="3">SDR family NAD(P)-dependent oxidoreductase</fullName>
    </submittedName>
</protein>
<feature type="compositionally biased region" description="Pro residues" evidence="2">
    <location>
        <begin position="265"/>
        <end position="274"/>
    </location>
</feature>
<evidence type="ECO:0000313" key="3">
    <source>
        <dbReference type="EMBL" id="MBO1902474.1"/>
    </source>
</evidence>
<keyword evidence="4" id="KW-1185">Reference proteome</keyword>
<gene>
    <name evidence="3" type="ORF">J4H92_11000</name>
</gene>
<dbReference type="GO" id="GO:0016491">
    <property type="term" value="F:oxidoreductase activity"/>
    <property type="evidence" value="ECO:0007669"/>
    <property type="project" value="UniProtKB-KW"/>
</dbReference>
<dbReference type="PRINTS" id="PR00081">
    <property type="entry name" value="GDHRDH"/>
</dbReference>
<dbReference type="SUPFAM" id="SSF51735">
    <property type="entry name" value="NAD(P)-binding Rossmann-fold domains"/>
    <property type="match status" value="1"/>
</dbReference>
<dbReference type="PANTHER" id="PTHR43157:SF31">
    <property type="entry name" value="PHOSPHATIDYLINOSITOL-GLYCAN BIOSYNTHESIS CLASS F PROTEIN"/>
    <property type="match status" value="1"/>
</dbReference>
<dbReference type="InterPro" id="IPR036291">
    <property type="entry name" value="NAD(P)-bd_dom_sf"/>
</dbReference>
<comment type="caution">
    <text evidence="3">The sequence shown here is derived from an EMBL/GenBank/DDBJ whole genome shotgun (WGS) entry which is preliminary data.</text>
</comment>
<dbReference type="RefSeq" id="WP_208098244.1">
    <property type="nucleotide sequence ID" value="NZ_JAGDYM010000013.1"/>
</dbReference>
<feature type="region of interest" description="Disordered" evidence="2">
    <location>
        <begin position="253"/>
        <end position="279"/>
    </location>
</feature>
<proteinExistence type="predicted"/>
<dbReference type="AlphaFoldDB" id="A0A939MK61"/>